<evidence type="ECO:0000256" key="2">
    <source>
        <dbReference type="ARBA" id="ARBA00023004"/>
    </source>
</evidence>
<dbReference type="InterPro" id="IPR017900">
    <property type="entry name" value="4Fe4S_Fe_S_CS"/>
</dbReference>
<dbReference type="EMBL" id="QZKU01000053">
    <property type="protein sequence ID" value="RJP22889.1"/>
    <property type="molecule type" value="Genomic_DNA"/>
</dbReference>
<keyword evidence="2" id="KW-0408">Iron</keyword>
<dbReference type="SUPFAM" id="SSF54862">
    <property type="entry name" value="4Fe-4S ferredoxins"/>
    <property type="match status" value="1"/>
</dbReference>
<evidence type="ECO:0000256" key="1">
    <source>
        <dbReference type="ARBA" id="ARBA00022723"/>
    </source>
</evidence>
<gene>
    <name evidence="5" type="ORF">C4520_07645</name>
</gene>
<feature type="domain" description="4Fe-4S ferredoxin-type" evidence="4">
    <location>
        <begin position="271"/>
        <end position="300"/>
    </location>
</feature>
<dbReference type="GO" id="GO:0046872">
    <property type="term" value="F:metal ion binding"/>
    <property type="evidence" value="ECO:0007669"/>
    <property type="project" value="UniProtKB-KW"/>
</dbReference>
<evidence type="ECO:0000313" key="6">
    <source>
        <dbReference type="Proteomes" id="UP000265882"/>
    </source>
</evidence>
<evidence type="ECO:0000259" key="4">
    <source>
        <dbReference type="PROSITE" id="PS51379"/>
    </source>
</evidence>
<dbReference type="Proteomes" id="UP000265882">
    <property type="component" value="Unassembled WGS sequence"/>
</dbReference>
<reference evidence="5 6" key="1">
    <citation type="journal article" date="2017" name="ISME J.">
        <title>Energy and carbon metabolisms in a deep terrestrial subsurface fluid microbial community.</title>
        <authorList>
            <person name="Momper L."/>
            <person name="Jungbluth S.P."/>
            <person name="Lee M.D."/>
            <person name="Amend J.P."/>
        </authorList>
    </citation>
    <scope>NUCLEOTIDE SEQUENCE [LARGE SCALE GENOMIC DNA]</scope>
    <source>
        <strain evidence="5">SURF_5</strain>
    </source>
</reference>
<dbReference type="GO" id="GO:0051536">
    <property type="term" value="F:iron-sulfur cluster binding"/>
    <property type="evidence" value="ECO:0007669"/>
    <property type="project" value="UniProtKB-KW"/>
</dbReference>
<dbReference type="PROSITE" id="PS51379">
    <property type="entry name" value="4FE4S_FER_2"/>
    <property type="match status" value="2"/>
</dbReference>
<keyword evidence="1" id="KW-0479">Metal-binding</keyword>
<sequence>MVMNDVYKRLAKKLDDLPNGFPATESGVELKLLEKIFTPEEAEMVLKMRPMPETVEAVAERLGKPVDEMQAILDNMVKKGHIGSFKMFGQQMYMLFPFVVGIYEFQLKRIDKELAALFEEYAPDLIRKVGNFEPAVARVVPVSTEIKQDLRVHRFEDAARMLEEAKSFIVRECICRKEQALEGHQCKHTLEACLAFSAEENAFDRYPTGRILNKEEALKVMKDAEEEGLVHCTYNIESGQVFLCNCCSCCCGILRGVKQFNAPYILAKSNFVAAIDMDTCAACGVCADERCPMDAIIEEDGSYRVLAERCIGCGVCAPTCPTESIKLERRPEAEQTQPPANLMVWGMKRAAERGIEITLD</sequence>
<protein>
    <submittedName>
        <fullName evidence="5">4Fe-4S dicluster domain-containing protein</fullName>
    </submittedName>
</protein>
<comment type="caution">
    <text evidence="5">The sequence shown here is derived from an EMBL/GenBank/DDBJ whole genome shotgun (WGS) entry which is preliminary data.</text>
</comment>
<accession>A0A3A4NVJ6</accession>
<dbReference type="Pfam" id="PF00037">
    <property type="entry name" value="Fer4"/>
    <property type="match status" value="1"/>
</dbReference>
<dbReference type="InterPro" id="IPR017896">
    <property type="entry name" value="4Fe4S_Fe-S-bd"/>
</dbReference>
<dbReference type="AlphaFoldDB" id="A0A3A4NVJ6"/>
<name>A0A3A4NVJ6_ABYX5</name>
<dbReference type="Gene3D" id="3.30.70.20">
    <property type="match status" value="1"/>
</dbReference>
<proteinExistence type="predicted"/>
<keyword evidence="3" id="KW-0411">Iron-sulfur</keyword>
<evidence type="ECO:0000313" key="5">
    <source>
        <dbReference type="EMBL" id="RJP22889.1"/>
    </source>
</evidence>
<dbReference type="PROSITE" id="PS00198">
    <property type="entry name" value="4FE4S_FER_1"/>
    <property type="match status" value="1"/>
</dbReference>
<feature type="domain" description="4Fe-4S ferredoxin-type" evidence="4">
    <location>
        <begin position="301"/>
        <end position="330"/>
    </location>
</feature>
<evidence type="ECO:0000256" key="3">
    <source>
        <dbReference type="ARBA" id="ARBA00023014"/>
    </source>
</evidence>
<organism evidence="5 6">
    <name type="scientific">Abyssobacteria bacterium (strain SURF_5)</name>
    <dbReference type="NCBI Taxonomy" id="2093360"/>
    <lineage>
        <taxon>Bacteria</taxon>
        <taxon>Pseudomonadati</taxon>
        <taxon>Candidatus Hydrogenedentota</taxon>
        <taxon>Candidatus Abyssobacteria</taxon>
    </lineage>
</organism>